<keyword evidence="1" id="KW-1133">Transmembrane helix</keyword>
<dbReference type="Gene3D" id="1.20.1050.50">
    <property type="entry name" value="Particulate methane monooxygenase subunit c2. Chain: C"/>
    <property type="match status" value="1"/>
</dbReference>
<dbReference type="RefSeq" id="WP_218580036.1">
    <property type="nucleotide sequence ID" value="NZ_CABFUZ020000232.1"/>
</dbReference>
<keyword evidence="3" id="KW-1185">Reference proteome</keyword>
<dbReference type="GO" id="GO:0004497">
    <property type="term" value="F:monooxygenase activity"/>
    <property type="evidence" value="ECO:0007669"/>
    <property type="project" value="UniProtKB-KW"/>
</dbReference>
<feature type="transmembrane region" description="Helical" evidence="1">
    <location>
        <begin position="61"/>
        <end position="84"/>
    </location>
</feature>
<organism evidence="2 3">
    <name type="scientific">Methylacidimicrobium cyclopophantes</name>
    <dbReference type="NCBI Taxonomy" id="1041766"/>
    <lineage>
        <taxon>Bacteria</taxon>
        <taxon>Pseudomonadati</taxon>
        <taxon>Verrucomicrobiota</taxon>
        <taxon>Methylacidimicrobium</taxon>
    </lineage>
</organism>
<protein>
    <submittedName>
        <fullName evidence="2">Partial methane/ammonia monooxygenase subunit C</fullName>
    </submittedName>
</protein>
<reference evidence="2" key="1">
    <citation type="submission" date="2019-09" db="EMBL/GenBank/DDBJ databases">
        <authorList>
            <person name="Cremers G."/>
        </authorList>
    </citation>
    <scope>NUCLEOTIDE SEQUENCE [LARGE SCALE GENOMIC DNA]</scope>
    <source>
        <strain evidence="2">3B</strain>
    </source>
</reference>
<proteinExistence type="predicted"/>
<comment type="caution">
    <text evidence="2">The sequence shown here is derived from an EMBL/GenBank/DDBJ whole genome shotgun (WGS) entry which is preliminary data.</text>
</comment>
<sequence length="99" mass="11171">MAQTQTTTTAVARPPLTAFSWKSAGIAIGALIVFDVLINVYERLYALTKGLDYTSPEYATYWMSMLFAELVMETITAAALWGWLWMTRDRELSRLTPAE</sequence>
<dbReference type="InterPro" id="IPR023349">
    <property type="entry name" value="NH3_CH4_mOase_C_sf"/>
</dbReference>
<evidence type="ECO:0000313" key="2">
    <source>
        <dbReference type="EMBL" id="VVM08241.1"/>
    </source>
</evidence>
<keyword evidence="2" id="KW-0503">Monooxygenase</keyword>
<accession>A0A5E6MGK1</accession>
<dbReference type="EMBL" id="CABFUZ020000232">
    <property type="protein sequence ID" value="VVM08241.1"/>
    <property type="molecule type" value="Genomic_DNA"/>
</dbReference>
<name>A0A5E6MGK1_9BACT</name>
<evidence type="ECO:0000313" key="3">
    <source>
        <dbReference type="Proteomes" id="UP000381693"/>
    </source>
</evidence>
<dbReference type="AlphaFoldDB" id="A0A5E6MGK1"/>
<evidence type="ECO:0000256" key="1">
    <source>
        <dbReference type="SAM" id="Phobius"/>
    </source>
</evidence>
<dbReference type="Pfam" id="PF04896">
    <property type="entry name" value="AmoC"/>
    <property type="match status" value="1"/>
</dbReference>
<feature type="non-terminal residue" evidence="2">
    <location>
        <position position="99"/>
    </location>
</feature>
<gene>
    <name evidence="2" type="primary">pmoC-amoC</name>
    <name evidence="2" type="ORF">MAMC_02020</name>
</gene>
<keyword evidence="1" id="KW-0812">Transmembrane</keyword>
<keyword evidence="2" id="KW-0560">Oxidoreductase</keyword>
<keyword evidence="1" id="KW-0472">Membrane</keyword>
<dbReference type="InterPro" id="IPR006980">
    <property type="entry name" value="NH3_CH4_mOase_C"/>
</dbReference>
<feature type="transmembrane region" description="Helical" evidence="1">
    <location>
        <begin position="21"/>
        <end position="41"/>
    </location>
</feature>
<dbReference type="Proteomes" id="UP000381693">
    <property type="component" value="Unassembled WGS sequence"/>
</dbReference>